<dbReference type="OrthoDB" id="9796689at2"/>
<dbReference type="AlphaFoldDB" id="A0A1G6I9U2"/>
<dbReference type="STRING" id="1285928.SAMN04487894_101146"/>
<dbReference type="EMBL" id="FMZO01000001">
    <property type="protein sequence ID" value="SDC03210.1"/>
    <property type="molecule type" value="Genomic_DNA"/>
</dbReference>
<sequence>MRATIRRCVVSGVLFLALSTGLFAAARGITEPKQSYVQRNTLNALQPLPAESFIHAYGTLDNLWFRVSNKKEVTVAFLGGSITNMTGWRNKVERYLAEQYPQVHFRFLNAGIPSLGSLPHAFRFQKDVLDQGPVDLLFIESAVNDYVNGTPAIQQRRALEGIIRHALTGNPGMNIVLMGFADEFKLADYAAGKVPAEIKLHDTLARYYGLPFINLAEEVYQRIAHKEFTWAGDFKDLHPSLFGQELYFNTIKTLLQMQLKGRAPRALRTKKIPRPLDPLNYAGGRYIPVKNAAIEKGFVWSASWTPADNAGTRPGFVKVPVLEGVTPGAAVTLSFRGTAVGIAVVSGPDAGVIRYSVDNGPEQSLDLYTQWSSGLHLPWYLLLGDGLKEGKHQLKISIADQHNQRSRGNAARIVYFLVNEQ</sequence>
<proteinExistence type="predicted"/>
<dbReference type="Proteomes" id="UP000198757">
    <property type="component" value="Unassembled WGS sequence"/>
</dbReference>
<name>A0A1G6I9U2_NIADE</name>
<protein>
    <submittedName>
        <fullName evidence="3">Lysophospholipase L1</fullName>
    </submittedName>
</protein>
<gene>
    <name evidence="3" type="ORF">SAMN04487894_101146</name>
</gene>
<dbReference type="PANTHER" id="PTHR34407:SF1">
    <property type="entry name" value="SGNH HYDROLASE-TYPE ESTERASE DOMAIN-CONTAINING PROTEIN"/>
    <property type="match status" value="1"/>
</dbReference>
<evidence type="ECO:0000259" key="2">
    <source>
        <dbReference type="Pfam" id="PF13472"/>
    </source>
</evidence>
<evidence type="ECO:0000313" key="3">
    <source>
        <dbReference type="EMBL" id="SDC03210.1"/>
    </source>
</evidence>
<dbReference type="RefSeq" id="WP_090388122.1">
    <property type="nucleotide sequence ID" value="NZ_FMZO01000001.1"/>
</dbReference>
<dbReference type="InterPro" id="IPR013830">
    <property type="entry name" value="SGNH_hydro"/>
</dbReference>
<keyword evidence="1" id="KW-0732">Signal</keyword>
<organism evidence="3 4">
    <name type="scientific">Niabella drilacis (strain DSM 25811 / CCM 8410 / CCUG 62505 / LMG 26954 / E90)</name>
    <dbReference type="NCBI Taxonomy" id="1285928"/>
    <lineage>
        <taxon>Bacteria</taxon>
        <taxon>Pseudomonadati</taxon>
        <taxon>Bacteroidota</taxon>
        <taxon>Chitinophagia</taxon>
        <taxon>Chitinophagales</taxon>
        <taxon>Chitinophagaceae</taxon>
        <taxon>Niabella</taxon>
    </lineage>
</organism>
<dbReference type="SUPFAM" id="SSF52266">
    <property type="entry name" value="SGNH hydrolase"/>
    <property type="match status" value="1"/>
</dbReference>
<keyword evidence="4" id="KW-1185">Reference proteome</keyword>
<dbReference type="Gene3D" id="3.40.50.1110">
    <property type="entry name" value="SGNH hydrolase"/>
    <property type="match status" value="1"/>
</dbReference>
<evidence type="ECO:0000256" key="1">
    <source>
        <dbReference type="SAM" id="SignalP"/>
    </source>
</evidence>
<feature type="chain" id="PRO_5011792292" evidence="1">
    <location>
        <begin position="25"/>
        <end position="421"/>
    </location>
</feature>
<feature type="domain" description="SGNH hydrolase-type esterase" evidence="2">
    <location>
        <begin position="77"/>
        <end position="245"/>
    </location>
</feature>
<dbReference type="GO" id="GO:0016788">
    <property type="term" value="F:hydrolase activity, acting on ester bonds"/>
    <property type="evidence" value="ECO:0007669"/>
    <property type="project" value="UniProtKB-ARBA"/>
</dbReference>
<reference evidence="4" key="1">
    <citation type="submission" date="2016-10" db="EMBL/GenBank/DDBJ databases">
        <authorList>
            <person name="Varghese N."/>
            <person name="Submissions S."/>
        </authorList>
    </citation>
    <scope>NUCLEOTIDE SEQUENCE [LARGE SCALE GENOMIC DNA]</scope>
    <source>
        <strain evidence="4">DSM 25811 / CCM 8410 / LMG 26954 / E90</strain>
    </source>
</reference>
<dbReference type="InterPro" id="IPR036514">
    <property type="entry name" value="SGNH_hydro_sf"/>
</dbReference>
<evidence type="ECO:0000313" key="4">
    <source>
        <dbReference type="Proteomes" id="UP000198757"/>
    </source>
</evidence>
<dbReference type="PANTHER" id="PTHR34407">
    <property type="entry name" value="EXPRESSED PROTEIN"/>
    <property type="match status" value="1"/>
</dbReference>
<dbReference type="Pfam" id="PF13472">
    <property type="entry name" value="Lipase_GDSL_2"/>
    <property type="match status" value="1"/>
</dbReference>
<feature type="signal peptide" evidence="1">
    <location>
        <begin position="1"/>
        <end position="24"/>
    </location>
</feature>
<dbReference type="Gene3D" id="2.60.120.260">
    <property type="entry name" value="Galactose-binding domain-like"/>
    <property type="match status" value="1"/>
</dbReference>
<accession>A0A1G6I9U2</accession>